<evidence type="ECO:0000313" key="7">
    <source>
        <dbReference type="EMBL" id="AEX04784.1"/>
    </source>
</evidence>
<dbReference type="InterPro" id="IPR050090">
    <property type="entry name" value="Tyrosine_recombinase_XerCD"/>
</dbReference>
<dbReference type="SUPFAM" id="SSF56349">
    <property type="entry name" value="DNA breaking-rejoining enzymes"/>
    <property type="match status" value="1"/>
</dbReference>
<dbReference type="PROSITE" id="PS51898">
    <property type="entry name" value="TYR_RECOMBINASE"/>
    <property type="match status" value="1"/>
</dbReference>
<dbReference type="GO" id="GO:0006310">
    <property type="term" value="P:DNA recombination"/>
    <property type="evidence" value="ECO:0007669"/>
    <property type="project" value="UniProtKB-KW"/>
</dbReference>
<dbReference type="HOGENOM" id="CLU_027562_8_1_6"/>
<dbReference type="CDD" id="cd01189">
    <property type="entry name" value="INT_ICEBs1_C_like"/>
    <property type="match status" value="1"/>
</dbReference>
<accession>A0A0H3H8G8</accession>
<dbReference type="InterPro" id="IPR013762">
    <property type="entry name" value="Integrase-like_cat_sf"/>
</dbReference>
<protein>
    <recommendedName>
        <fullName evidence="9">DUF3596 domain-containing protein</fullName>
    </recommendedName>
</protein>
<organism evidence="7 8">
    <name type="scientific">Klebsiella michiganensis (strain ATCC 8724 / DSM 4798 / JCM 20051 / NBRC 3318 / NRRL B-199 / KCTC 1686 / BUCSAV 143 / CCM 1901)</name>
    <dbReference type="NCBI Taxonomy" id="1006551"/>
    <lineage>
        <taxon>Bacteria</taxon>
        <taxon>Pseudomonadati</taxon>
        <taxon>Pseudomonadota</taxon>
        <taxon>Gammaproteobacteria</taxon>
        <taxon>Enterobacterales</taxon>
        <taxon>Enterobacteriaceae</taxon>
        <taxon>Klebsiella/Raoultella group</taxon>
        <taxon>Klebsiella</taxon>
    </lineage>
</organism>
<sequence length="428" mass="48268">MNMPAGVELHGKGIRISFLYRGIRCREVLRGWTVSNSNIKKAGNLRALIMSEIQQGKFDYAEHFPESKALKKFTTTQKIKTFGELCKVYLDAKKLEVSAASYRGAESRIATLCAIVGSNTHIADIQHTDLLNYRNALLTGNTFSDHAPWLKRKGRAVSTVNGLMNNLTALLKLANLSGFIEHTPHEGIKMLKRSRRDPDPLLQSEYEGFIKTLSPRYALLWTTAIFTGLRHGELTALAWEDVDLDKGELHVRRNQTNEGLFVPPKTEAGIRTVTLLEPALNALREQFKLTGALSKTEITFHHREHGLTEQQKLRFVFIPPKNWRGETKYYGSQSLGYSWEAGLKKAGIRSRRPYQSRHTFACWLLTAGANPSFIAGQMGHENAKMVYEIYSKWIGEMDRNQVEMLNSSFSNALSQGCPKRKVVGIKSV</sequence>
<dbReference type="PATRIC" id="fig|1006551.4.peg.3080"/>
<dbReference type="Gene3D" id="1.10.443.10">
    <property type="entry name" value="Intergrase catalytic core"/>
    <property type="match status" value="1"/>
</dbReference>
<evidence type="ECO:0000256" key="4">
    <source>
        <dbReference type="PROSITE-ProRule" id="PRU01248"/>
    </source>
</evidence>
<feature type="domain" description="Core-binding (CB)" evidence="6">
    <location>
        <begin position="80"/>
        <end position="175"/>
    </location>
</feature>
<dbReference type="RefSeq" id="WP_014228537.1">
    <property type="nucleotide sequence ID" value="NC_016612.1"/>
</dbReference>
<evidence type="ECO:0000256" key="3">
    <source>
        <dbReference type="ARBA" id="ARBA00023172"/>
    </source>
</evidence>
<keyword evidence="1" id="KW-0229">DNA integration</keyword>
<dbReference type="Gene3D" id="1.10.150.130">
    <property type="match status" value="1"/>
</dbReference>
<reference evidence="7 8" key="1">
    <citation type="journal article" date="2012" name="J. Bacteriol.">
        <title>Complete genome sequence of Klebsiella oxytoca KCTC 1686, used in production of 2,3-butanediol.</title>
        <authorList>
            <person name="Shin S.H."/>
            <person name="Kim S."/>
            <person name="Kim J.Y."/>
            <person name="Lee S."/>
            <person name="Um Y."/>
            <person name="Oh M.K."/>
            <person name="Kim Y.R."/>
            <person name="Lee J."/>
            <person name="Yang K.S."/>
        </authorList>
    </citation>
    <scope>NUCLEOTIDE SEQUENCE [LARGE SCALE GENOMIC DNA]</scope>
    <source>
        <strain evidence="8">ATCC 8724 / DSM 4798 / JCM 20051 / NBRC 3318 / NRRL B-199 / KCTC 1686</strain>
    </source>
</reference>
<dbReference type="InterPro" id="IPR022000">
    <property type="entry name" value="Min27-like_integrase_DNA_bind"/>
</dbReference>
<dbReference type="EMBL" id="CP003218">
    <property type="protein sequence ID" value="AEX04784.1"/>
    <property type="molecule type" value="Genomic_DNA"/>
</dbReference>
<dbReference type="InterPro" id="IPR002104">
    <property type="entry name" value="Integrase_catalytic"/>
</dbReference>
<feature type="domain" description="Tyr recombinase" evidence="5">
    <location>
        <begin position="196"/>
        <end position="403"/>
    </location>
</feature>
<dbReference type="PANTHER" id="PTHR30349:SF36">
    <property type="entry name" value="PROPHAGE INTEGRASE INTR-RELATED"/>
    <property type="match status" value="1"/>
</dbReference>
<evidence type="ECO:0000256" key="2">
    <source>
        <dbReference type="ARBA" id="ARBA00023125"/>
    </source>
</evidence>
<proteinExistence type="predicted"/>
<dbReference type="KEGG" id="kox:KOX_15300"/>
<dbReference type="AlphaFoldDB" id="A0A0H3H8G8"/>
<gene>
    <name evidence="7" type="ordered locus">KOX_15300</name>
</gene>
<dbReference type="InterPro" id="IPR044068">
    <property type="entry name" value="CB"/>
</dbReference>
<dbReference type="PANTHER" id="PTHR30349">
    <property type="entry name" value="PHAGE INTEGRASE-RELATED"/>
    <property type="match status" value="1"/>
</dbReference>
<dbReference type="InterPro" id="IPR010998">
    <property type="entry name" value="Integrase_recombinase_N"/>
</dbReference>
<keyword evidence="2 4" id="KW-0238">DNA-binding</keyword>
<dbReference type="PROSITE" id="PS51900">
    <property type="entry name" value="CB"/>
    <property type="match status" value="1"/>
</dbReference>
<name>A0A0H3H8G8_KLEM8</name>
<evidence type="ECO:0000259" key="5">
    <source>
        <dbReference type="PROSITE" id="PS51898"/>
    </source>
</evidence>
<dbReference type="Pfam" id="PF12167">
    <property type="entry name" value="Arm-DNA-bind_2"/>
    <property type="match status" value="1"/>
</dbReference>
<dbReference type="GO" id="GO:0003677">
    <property type="term" value="F:DNA binding"/>
    <property type="evidence" value="ECO:0007669"/>
    <property type="project" value="UniProtKB-UniRule"/>
</dbReference>
<keyword evidence="3" id="KW-0233">DNA recombination</keyword>
<evidence type="ECO:0000256" key="1">
    <source>
        <dbReference type="ARBA" id="ARBA00022908"/>
    </source>
</evidence>
<dbReference type="InterPro" id="IPR011010">
    <property type="entry name" value="DNA_brk_join_enz"/>
</dbReference>
<dbReference type="Pfam" id="PF00589">
    <property type="entry name" value="Phage_integrase"/>
    <property type="match status" value="1"/>
</dbReference>
<dbReference type="Proteomes" id="UP000007843">
    <property type="component" value="Chromosome"/>
</dbReference>
<evidence type="ECO:0008006" key="9">
    <source>
        <dbReference type="Google" id="ProtNLM"/>
    </source>
</evidence>
<evidence type="ECO:0000259" key="6">
    <source>
        <dbReference type="PROSITE" id="PS51900"/>
    </source>
</evidence>
<evidence type="ECO:0000313" key="8">
    <source>
        <dbReference type="Proteomes" id="UP000007843"/>
    </source>
</evidence>
<dbReference type="GO" id="GO:0015074">
    <property type="term" value="P:DNA integration"/>
    <property type="evidence" value="ECO:0007669"/>
    <property type="project" value="UniProtKB-KW"/>
</dbReference>